<dbReference type="InterPro" id="IPR052808">
    <property type="entry name" value="GPCR_Mth-like"/>
</dbReference>
<feature type="transmembrane region" description="Helical" evidence="6">
    <location>
        <begin position="639"/>
        <end position="659"/>
    </location>
</feature>
<reference evidence="8" key="1">
    <citation type="submission" date="2015-06" db="EMBL/GenBank/DDBJ databases">
        <authorList>
            <person name="Hoefler B.C."/>
            <person name="Straight P.D."/>
        </authorList>
    </citation>
    <scope>NUCLEOTIDE SEQUENCE</scope>
</reference>
<accession>A0A0K8VKX8</accession>
<dbReference type="CDD" id="cd15039">
    <property type="entry name" value="7tmB3_Methuselah-like"/>
    <property type="match status" value="1"/>
</dbReference>
<protein>
    <submittedName>
        <fullName evidence="8">Putative G-protein coupled receptor Mth-like 5</fullName>
    </submittedName>
</protein>
<dbReference type="PANTHER" id="PTHR46953">
    <property type="entry name" value="G-PROTEIN COUPLED RECEPTOR MTH-LIKE 1-RELATED"/>
    <property type="match status" value="1"/>
</dbReference>
<proteinExistence type="predicted"/>
<feature type="transmembrane region" description="Helical" evidence="6">
    <location>
        <begin position="420"/>
        <end position="438"/>
    </location>
</feature>
<dbReference type="GO" id="GO:0004930">
    <property type="term" value="F:G protein-coupled receptor activity"/>
    <property type="evidence" value="ECO:0007669"/>
    <property type="project" value="InterPro"/>
</dbReference>
<dbReference type="GO" id="GO:0007166">
    <property type="term" value="P:cell surface receptor signaling pathway"/>
    <property type="evidence" value="ECO:0007669"/>
    <property type="project" value="InterPro"/>
</dbReference>
<dbReference type="OrthoDB" id="6339480at2759"/>
<dbReference type="EMBL" id="GDHF01013104">
    <property type="protein sequence ID" value="JAI39210.1"/>
    <property type="molecule type" value="Transcribed_RNA"/>
</dbReference>
<feature type="transmembrane region" description="Helical" evidence="6">
    <location>
        <begin position="445"/>
        <end position="463"/>
    </location>
</feature>
<feature type="transmembrane region" description="Helical" evidence="6">
    <location>
        <begin position="525"/>
        <end position="547"/>
    </location>
</feature>
<evidence type="ECO:0000256" key="5">
    <source>
        <dbReference type="SAM" id="MobiDB-lite"/>
    </source>
</evidence>
<name>A0A0K8VKX8_BACLA</name>
<feature type="transmembrane region" description="Helical" evidence="6">
    <location>
        <begin position="483"/>
        <end position="504"/>
    </location>
</feature>
<evidence type="ECO:0000259" key="7">
    <source>
        <dbReference type="PROSITE" id="PS50261"/>
    </source>
</evidence>
<evidence type="ECO:0000256" key="1">
    <source>
        <dbReference type="ARBA" id="ARBA00004141"/>
    </source>
</evidence>
<feature type="transmembrane region" description="Helical" evidence="6">
    <location>
        <begin position="609"/>
        <end position="633"/>
    </location>
</feature>
<evidence type="ECO:0000313" key="8">
    <source>
        <dbReference type="EMBL" id="JAI39210.1"/>
    </source>
</evidence>
<evidence type="ECO:0000256" key="4">
    <source>
        <dbReference type="ARBA" id="ARBA00023136"/>
    </source>
</evidence>
<evidence type="ECO:0000256" key="2">
    <source>
        <dbReference type="ARBA" id="ARBA00022692"/>
    </source>
</evidence>
<feature type="domain" description="G-protein coupled receptors family 2 profile 2" evidence="7">
    <location>
        <begin position="414"/>
        <end position="661"/>
    </location>
</feature>
<keyword evidence="4 6" id="KW-0472">Membrane</keyword>
<gene>
    <name evidence="8" type="primary">mthl5</name>
    <name evidence="8" type="ORF">c0_g1_i1</name>
</gene>
<evidence type="ECO:0000256" key="3">
    <source>
        <dbReference type="ARBA" id="ARBA00022989"/>
    </source>
</evidence>
<dbReference type="Gene3D" id="1.20.1070.10">
    <property type="entry name" value="Rhodopsin 7-helix transmembrane proteins"/>
    <property type="match status" value="1"/>
</dbReference>
<dbReference type="GO" id="GO:0016020">
    <property type="term" value="C:membrane"/>
    <property type="evidence" value="ECO:0007669"/>
    <property type="project" value="UniProtKB-SubCell"/>
</dbReference>
<organism evidence="8">
    <name type="scientific">Bactrocera latifrons</name>
    <name type="common">Malaysian fruit fly</name>
    <name type="synonym">Chaetodacus latifrons</name>
    <dbReference type="NCBI Taxonomy" id="174628"/>
    <lineage>
        <taxon>Eukaryota</taxon>
        <taxon>Metazoa</taxon>
        <taxon>Ecdysozoa</taxon>
        <taxon>Arthropoda</taxon>
        <taxon>Hexapoda</taxon>
        <taxon>Insecta</taxon>
        <taxon>Pterygota</taxon>
        <taxon>Neoptera</taxon>
        <taxon>Endopterygota</taxon>
        <taxon>Diptera</taxon>
        <taxon>Brachycera</taxon>
        <taxon>Muscomorpha</taxon>
        <taxon>Tephritoidea</taxon>
        <taxon>Tephritidae</taxon>
        <taxon>Bactrocera</taxon>
        <taxon>Bactrocera</taxon>
    </lineage>
</organism>
<feature type="transmembrane region" description="Helical" evidence="6">
    <location>
        <begin position="567"/>
        <end position="588"/>
    </location>
</feature>
<feature type="region of interest" description="Disordered" evidence="5">
    <location>
        <begin position="109"/>
        <end position="187"/>
    </location>
</feature>
<feature type="compositionally biased region" description="Basic residues" evidence="5">
    <location>
        <begin position="174"/>
        <end position="186"/>
    </location>
</feature>
<keyword evidence="2 6" id="KW-0812">Transmembrane</keyword>
<dbReference type="PROSITE" id="PS50261">
    <property type="entry name" value="G_PROTEIN_RECEP_F2_4"/>
    <property type="match status" value="1"/>
</dbReference>
<dbReference type="PANTHER" id="PTHR46953:SF2">
    <property type="entry name" value="G-PROTEIN COUPLED RECEPTOR MTH-LIKE 5-RELATED"/>
    <property type="match status" value="1"/>
</dbReference>
<dbReference type="Pfam" id="PF00002">
    <property type="entry name" value="7tm_2"/>
    <property type="match status" value="1"/>
</dbReference>
<dbReference type="InterPro" id="IPR000832">
    <property type="entry name" value="GPCR_2_secretin-like"/>
</dbReference>
<keyword evidence="8" id="KW-0675">Receptor</keyword>
<dbReference type="InterPro" id="IPR017981">
    <property type="entry name" value="GPCR_2-like_7TM"/>
</dbReference>
<evidence type="ECO:0000256" key="6">
    <source>
        <dbReference type="SAM" id="Phobius"/>
    </source>
</evidence>
<feature type="region of interest" description="Disordered" evidence="5">
    <location>
        <begin position="1"/>
        <end position="21"/>
    </location>
</feature>
<sequence>MIKSMTLQMPAKTTTTATTKTNKAHRNMIKVVSRTSAAKATTPLLTTPTTTTITTTKGSKTKTTLSIMSTATNTTTDMHFKAANSERMRSCHTTPQAISCCGNNYQHNNDNNSQNNNNDINQHNNVNNYQKNNINNYQKNNKNNYQYKNNKNYRHNHDAHNEHNNDNNNEHNRSKNRLSKNNKNNHRNNYNLPPLFAFNRHLIHATLLLLVYVVCNCCAGAVGSNESLAYAPAEPRPLQRRHTTAIVKDNNAATDDANLVFVYKCCEKFEIHVDGLCTQVNESEYFQPMFTNYQGIHNVPVKFKFVIGIPACGTMQSWPIYHYQGSADQLVLLDDGKLRHYTNSNEEEDELYEHTDYDADLDDERKSLFHDYAAGQYCIDKAISTTGQHKQVLYANICLAKREIKWSDTTFLLRKVINPILHGISLILLLLISIIYFILPTLRDLVGNIITTIAVCMMTVQAADFVRIFTEFSNHVSFIVADIILYISLLGAFFWLNSFGYYIWKTFRSRNVFLRVTDGRKYCYYSAYAWGLTALMAAMAVFAHFFLDADSYKQQYVIGDQQTIGWLGIWIFFAPIACIILINIFFYVTTLKLINRRNVYGRIQHKLRANFIMFSWMLLIMSIAWLFFVLSLMPYEGLLYAHILVNAAQAPLLLYICVLRQKHVTFLLKKSCCYNEPPSANDWGDEMHYMNCNDY</sequence>
<keyword evidence="3 6" id="KW-1133">Transmembrane helix</keyword>
<feature type="compositionally biased region" description="Basic and acidic residues" evidence="5">
    <location>
        <begin position="155"/>
        <end position="173"/>
    </location>
</feature>
<dbReference type="AlphaFoldDB" id="A0A0K8VKX8"/>
<dbReference type="PRINTS" id="PR00249">
    <property type="entry name" value="GPCRSECRETIN"/>
</dbReference>
<feature type="compositionally biased region" description="Low complexity" evidence="5">
    <location>
        <begin position="109"/>
        <end position="150"/>
    </location>
</feature>
<comment type="subcellular location">
    <subcellularLocation>
        <location evidence="1">Membrane</location>
        <topology evidence="1">Multi-pass membrane protein</topology>
    </subcellularLocation>
</comment>
<feature type="compositionally biased region" description="Low complexity" evidence="5">
    <location>
        <begin position="11"/>
        <end position="21"/>
    </location>
</feature>